<dbReference type="EMBL" id="JACICE010000001">
    <property type="protein sequence ID" value="MBB3774570.1"/>
    <property type="molecule type" value="Genomic_DNA"/>
</dbReference>
<gene>
    <name evidence="1" type="ORF">FHS52_000513</name>
    <name evidence="2" type="ORF">GRI59_04020</name>
</gene>
<name>A0A6I4UFS2_9SPHN</name>
<protein>
    <submittedName>
        <fullName evidence="2">Uncharacterized protein</fullName>
    </submittedName>
</protein>
<sequence>MATLPPEMIPPQAAILPADSAAPEALAEALVALHGQAAGLALLARLAPEPVEIGGELAAVIARAAPWQRALVSQTVADCAAMLDSGLAALGTLARRGQDPAAPALALWREFHAARAAMVSVLANPRPD</sequence>
<dbReference type="Proteomes" id="UP000430021">
    <property type="component" value="Unassembled WGS sequence"/>
</dbReference>
<organism evidence="2 3">
    <name type="scientific">Erythrobacter ramosus</name>
    <dbReference type="NCBI Taxonomy" id="35811"/>
    <lineage>
        <taxon>Bacteria</taxon>
        <taxon>Pseudomonadati</taxon>
        <taxon>Pseudomonadota</taxon>
        <taxon>Alphaproteobacteria</taxon>
        <taxon>Sphingomonadales</taxon>
        <taxon>Erythrobacteraceae</taxon>
        <taxon>Erythrobacter/Porphyrobacter group</taxon>
        <taxon>Erythrobacter</taxon>
    </lineage>
</organism>
<accession>A0A6I4UFS2</accession>
<keyword evidence="4" id="KW-1185">Reference proteome</keyword>
<comment type="caution">
    <text evidence="2">The sequence shown here is derived from an EMBL/GenBank/DDBJ whole genome shotgun (WGS) entry which is preliminary data.</text>
</comment>
<dbReference type="OrthoDB" id="7506955at2"/>
<evidence type="ECO:0000313" key="1">
    <source>
        <dbReference type="EMBL" id="MBB3774570.1"/>
    </source>
</evidence>
<dbReference type="AlphaFoldDB" id="A0A6I4UFS2"/>
<dbReference type="Proteomes" id="UP000548685">
    <property type="component" value="Unassembled WGS sequence"/>
</dbReference>
<reference evidence="2 3" key="1">
    <citation type="submission" date="2019-12" db="EMBL/GenBank/DDBJ databases">
        <title>Genomic-based taxomic classification of the family Erythrobacteraceae.</title>
        <authorList>
            <person name="Xu L."/>
        </authorList>
    </citation>
    <scope>NUCLEOTIDE SEQUENCE [LARGE SCALE GENOMIC DNA]</scope>
    <source>
        <strain evidence="2 3">JCM 10282</strain>
    </source>
</reference>
<evidence type="ECO:0000313" key="3">
    <source>
        <dbReference type="Proteomes" id="UP000430021"/>
    </source>
</evidence>
<dbReference type="RefSeq" id="WP_160759890.1">
    <property type="nucleotide sequence ID" value="NZ_BAAADZ010000002.1"/>
</dbReference>
<proteinExistence type="predicted"/>
<reference evidence="1 4" key="2">
    <citation type="submission" date="2020-08" db="EMBL/GenBank/DDBJ databases">
        <title>Genomic Encyclopedia of Type Strains, Phase IV (KMG-IV): sequencing the most valuable type-strain genomes for metagenomic binning, comparative biology and taxonomic classification.</title>
        <authorList>
            <person name="Goeker M."/>
        </authorList>
    </citation>
    <scope>NUCLEOTIDE SEQUENCE [LARGE SCALE GENOMIC DNA]</scope>
    <source>
        <strain evidence="1 4">DSM 8510</strain>
    </source>
</reference>
<evidence type="ECO:0000313" key="4">
    <source>
        <dbReference type="Proteomes" id="UP000548685"/>
    </source>
</evidence>
<evidence type="ECO:0000313" key="2">
    <source>
        <dbReference type="EMBL" id="MXP37780.1"/>
    </source>
</evidence>
<dbReference type="EMBL" id="WTYB01000001">
    <property type="protein sequence ID" value="MXP37780.1"/>
    <property type="molecule type" value="Genomic_DNA"/>
</dbReference>